<keyword evidence="2 4" id="KW-0238">DNA-binding</keyword>
<evidence type="ECO:0000256" key="2">
    <source>
        <dbReference type="ARBA" id="ARBA00023125"/>
    </source>
</evidence>
<name>A0A839N848_9MICO</name>
<dbReference type="Pfam" id="PF18556">
    <property type="entry name" value="TetR_C_35"/>
    <property type="match status" value="1"/>
</dbReference>
<evidence type="ECO:0000259" key="5">
    <source>
        <dbReference type="PROSITE" id="PS50977"/>
    </source>
</evidence>
<dbReference type="PANTHER" id="PTHR30055:SF234">
    <property type="entry name" value="HTH-TYPE TRANSCRIPTIONAL REGULATOR BETI"/>
    <property type="match status" value="1"/>
</dbReference>
<dbReference type="Proteomes" id="UP000559182">
    <property type="component" value="Unassembled WGS sequence"/>
</dbReference>
<dbReference type="GO" id="GO:0003700">
    <property type="term" value="F:DNA-binding transcription factor activity"/>
    <property type="evidence" value="ECO:0007669"/>
    <property type="project" value="TreeGrafter"/>
</dbReference>
<feature type="DNA-binding region" description="H-T-H motif" evidence="4">
    <location>
        <begin position="31"/>
        <end position="50"/>
    </location>
</feature>
<dbReference type="Pfam" id="PF00440">
    <property type="entry name" value="TetR_N"/>
    <property type="match status" value="1"/>
</dbReference>
<dbReference type="InterPro" id="IPR009057">
    <property type="entry name" value="Homeodomain-like_sf"/>
</dbReference>
<dbReference type="PANTHER" id="PTHR30055">
    <property type="entry name" value="HTH-TYPE TRANSCRIPTIONAL REGULATOR RUTR"/>
    <property type="match status" value="1"/>
</dbReference>
<dbReference type="InterPro" id="IPR050109">
    <property type="entry name" value="HTH-type_TetR-like_transc_reg"/>
</dbReference>
<dbReference type="PROSITE" id="PS50977">
    <property type="entry name" value="HTH_TETR_2"/>
    <property type="match status" value="1"/>
</dbReference>
<sequence>MTTPTGGETLRDRVLRAAAAMTIADGWSKVTMARLADEVGVSRQSVYNTFGNKPSLARELVLAELNVFLTQVTGAFDANPDDPVAAIHDASLAVLRLGRENPLLRGVVAGSRGADSELLPLLTTDSSELLTIAKDTVIGGLRRFDLALGPDDLETAIDVVVRTVLSHVIHPSGTPEETAAGIEWVTGRLLHPAQSHPGLTALN</sequence>
<keyword evidence="1" id="KW-0805">Transcription regulation</keyword>
<accession>A0A839N848</accession>
<keyword evidence="7" id="KW-1185">Reference proteome</keyword>
<dbReference type="AlphaFoldDB" id="A0A839N848"/>
<dbReference type="InterPro" id="IPR040611">
    <property type="entry name" value="AlkX_C"/>
</dbReference>
<dbReference type="InterPro" id="IPR001647">
    <property type="entry name" value="HTH_TetR"/>
</dbReference>
<dbReference type="Gene3D" id="1.10.357.10">
    <property type="entry name" value="Tetracycline Repressor, domain 2"/>
    <property type="match status" value="1"/>
</dbReference>
<evidence type="ECO:0000256" key="4">
    <source>
        <dbReference type="PROSITE-ProRule" id="PRU00335"/>
    </source>
</evidence>
<gene>
    <name evidence="6" type="ORF">FHU39_003974</name>
</gene>
<proteinExistence type="predicted"/>
<comment type="caution">
    <text evidence="6">The sequence shown here is derived from an EMBL/GenBank/DDBJ whole genome shotgun (WGS) entry which is preliminary data.</text>
</comment>
<keyword evidence="3" id="KW-0804">Transcription</keyword>
<feature type="domain" description="HTH tetR-type" evidence="5">
    <location>
        <begin position="8"/>
        <end position="68"/>
    </location>
</feature>
<protein>
    <submittedName>
        <fullName evidence="6">AcrR family transcriptional regulator</fullName>
    </submittedName>
</protein>
<dbReference type="RefSeq" id="WP_221185739.1">
    <property type="nucleotide sequence ID" value="NZ_JACHVQ010000004.1"/>
</dbReference>
<evidence type="ECO:0000313" key="6">
    <source>
        <dbReference type="EMBL" id="MBB2893938.1"/>
    </source>
</evidence>
<dbReference type="EMBL" id="JACHVQ010000004">
    <property type="protein sequence ID" value="MBB2893938.1"/>
    <property type="molecule type" value="Genomic_DNA"/>
</dbReference>
<evidence type="ECO:0000256" key="3">
    <source>
        <dbReference type="ARBA" id="ARBA00023163"/>
    </source>
</evidence>
<evidence type="ECO:0000256" key="1">
    <source>
        <dbReference type="ARBA" id="ARBA00023015"/>
    </source>
</evidence>
<organism evidence="6 7">
    <name type="scientific">Flexivirga oryzae</name>
    <dbReference type="NCBI Taxonomy" id="1794944"/>
    <lineage>
        <taxon>Bacteria</taxon>
        <taxon>Bacillati</taxon>
        <taxon>Actinomycetota</taxon>
        <taxon>Actinomycetes</taxon>
        <taxon>Micrococcales</taxon>
        <taxon>Dermacoccaceae</taxon>
        <taxon>Flexivirga</taxon>
    </lineage>
</organism>
<dbReference type="GO" id="GO:0000976">
    <property type="term" value="F:transcription cis-regulatory region binding"/>
    <property type="evidence" value="ECO:0007669"/>
    <property type="project" value="TreeGrafter"/>
</dbReference>
<dbReference type="SUPFAM" id="SSF46689">
    <property type="entry name" value="Homeodomain-like"/>
    <property type="match status" value="1"/>
</dbReference>
<evidence type="ECO:0000313" key="7">
    <source>
        <dbReference type="Proteomes" id="UP000559182"/>
    </source>
</evidence>
<reference evidence="6 7" key="1">
    <citation type="submission" date="2020-08" db="EMBL/GenBank/DDBJ databases">
        <title>Sequencing the genomes of 1000 actinobacteria strains.</title>
        <authorList>
            <person name="Klenk H.-P."/>
        </authorList>
    </citation>
    <scope>NUCLEOTIDE SEQUENCE [LARGE SCALE GENOMIC DNA]</scope>
    <source>
        <strain evidence="6 7">DSM 105369</strain>
    </source>
</reference>